<sequence>MFVLHPYRLCLRLRPGEPPRDQGRCGTGGRAPCAALETSREGVTTPDQDGLGPTWPGEARRKSSPRKGMRGPPWMAVAPGAWGARSRSRRRAGGRRPGSRPSSRLVSLPQFLMTTNSLSTCCESGARTLADSGTAASAQAPVYCPVYESRLLATARHELNSAAALGVYGSPYGSSQGYSNYVTYGSEASAFYSLNSFDSKDAPGSAHAGLAPAAAAAYYPYEPALGQYPYDRYGTMDSGTRRKNATRETTSTLKAWLQEHRKNPYPTKGEKIMLAIITKMTLTQVSTWFANARRRLKKENKMTWPPRNKCADEKRPYPEGEEEEGGEEEARERPLKSAKGQEPIGKEKDLELSDLEDFDALEGEPPECELKPPFQSLDGGLDRVPAAPEGPSAPGKEASGALRMPLAAGGGAALDQDLERARSCLRSVASGPEQQPGAAGGPQACEAKLGFAPAGASAGLEAKPRIWSLAHTATAAAATALSQTEFPSCMLKRQGPAGPGVASSSAPASSSPTAPAPAPAPAGVLDRHQDSPVTSLRNWVDGVFHDPILRHSTLNPAWATAKGALLDPGPLGRSLGAGANVLTTPLARPFPPTAPLEGPASGAAKELLAVPKAGAKPFCA</sequence>
<comment type="similarity">
    <text evidence="2">Belongs to the TALE/IRO homeobox family.</text>
</comment>
<dbReference type="FunFam" id="1.10.10.60:FF:000003">
    <property type="entry name" value="Iroquois-class homeobox protein IRX"/>
    <property type="match status" value="1"/>
</dbReference>
<feature type="compositionally biased region" description="Basic residues" evidence="7">
    <location>
        <begin position="86"/>
        <end position="98"/>
    </location>
</feature>
<name>A0A8D1J9Z5_PIG</name>
<accession>A0A8D1J9Z5</accession>
<dbReference type="InterPro" id="IPR017970">
    <property type="entry name" value="Homeobox_CS"/>
</dbReference>
<dbReference type="InterPro" id="IPR001356">
    <property type="entry name" value="HD"/>
</dbReference>
<dbReference type="GO" id="GO:0005634">
    <property type="term" value="C:nucleus"/>
    <property type="evidence" value="ECO:0007669"/>
    <property type="project" value="UniProtKB-SubCell"/>
</dbReference>
<keyword evidence="4 6" id="KW-0371">Homeobox</keyword>
<feature type="compositionally biased region" description="Low complexity" evidence="7">
    <location>
        <begin position="495"/>
        <end position="513"/>
    </location>
</feature>
<proteinExistence type="inferred from homology"/>
<dbReference type="PANTHER" id="PTHR11211">
    <property type="entry name" value="IROQUOIS-CLASS HOMEODOMAIN PROTEIN IRX"/>
    <property type="match status" value="1"/>
</dbReference>
<evidence type="ECO:0000259" key="8">
    <source>
        <dbReference type="PROSITE" id="PS50071"/>
    </source>
</evidence>
<feature type="region of interest" description="Disordered" evidence="7">
    <location>
        <begin position="491"/>
        <end position="529"/>
    </location>
</feature>
<feature type="DNA-binding region" description="Homeobox" evidence="6">
    <location>
        <begin position="238"/>
        <end position="300"/>
    </location>
</feature>
<evidence type="ECO:0000256" key="7">
    <source>
        <dbReference type="SAM" id="MobiDB-lite"/>
    </source>
</evidence>
<dbReference type="PROSITE" id="PS00027">
    <property type="entry name" value="HOMEOBOX_1"/>
    <property type="match status" value="1"/>
</dbReference>
<dbReference type="InterPro" id="IPR008422">
    <property type="entry name" value="KN_HD"/>
</dbReference>
<feature type="domain" description="Homeobox" evidence="8">
    <location>
        <begin position="236"/>
        <end position="299"/>
    </location>
</feature>
<evidence type="ECO:0000256" key="3">
    <source>
        <dbReference type="ARBA" id="ARBA00023125"/>
    </source>
</evidence>
<dbReference type="SUPFAM" id="SSF46689">
    <property type="entry name" value="Homeodomain-like"/>
    <property type="match status" value="1"/>
</dbReference>
<dbReference type="Proteomes" id="UP000694728">
    <property type="component" value="Unplaced"/>
</dbReference>
<dbReference type="Gene3D" id="1.10.10.60">
    <property type="entry name" value="Homeodomain-like"/>
    <property type="match status" value="1"/>
</dbReference>
<dbReference type="InterPro" id="IPR009057">
    <property type="entry name" value="Homeodomain-like_sf"/>
</dbReference>
<evidence type="ECO:0000256" key="4">
    <source>
        <dbReference type="ARBA" id="ARBA00023155"/>
    </source>
</evidence>
<dbReference type="PANTHER" id="PTHR11211:SF16">
    <property type="entry name" value="IROQUOIS-CLASS HOMEODOMAIN PROTEIN IRX-4"/>
    <property type="match status" value="1"/>
</dbReference>
<dbReference type="Pfam" id="PF05920">
    <property type="entry name" value="Homeobox_KN"/>
    <property type="match status" value="1"/>
</dbReference>
<feature type="region of interest" description="Disordered" evidence="7">
    <location>
        <begin position="300"/>
        <end position="399"/>
    </location>
</feature>
<reference evidence="9" key="1">
    <citation type="submission" date="2025-08" db="UniProtKB">
        <authorList>
            <consortium name="Ensembl"/>
        </authorList>
    </citation>
    <scope>IDENTIFICATION</scope>
</reference>
<evidence type="ECO:0000256" key="6">
    <source>
        <dbReference type="PROSITE-ProRule" id="PRU00108"/>
    </source>
</evidence>
<comment type="subcellular location">
    <subcellularLocation>
        <location evidence="1 6">Nucleus</location>
    </subcellularLocation>
</comment>
<evidence type="ECO:0000256" key="2">
    <source>
        <dbReference type="ARBA" id="ARBA00008446"/>
    </source>
</evidence>
<evidence type="ECO:0000313" key="9">
    <source>
        <dbReference type="Ensembl" id="ENSSSCP00045042917.1"/>
    </source>
</evidence>
<dbReference type="AlphaFoldDB" id="A0A8D1J9Z5"/>
<keyword evidence="5 6" id="KW-0539">Nucleus</keyword>
<dbReference type="SMART" id="SM00548">
    <property type="entry name" value="IRO"/>
    <property type="match status" value="1"/>
</dbReference>
<dbReference type="PROSITE" id="PS50071">
    <property type="entry name" value="HOMEOBOX_2"/>
    <property type="match status" value="1"/>
</dbReference>
<dbReference type="InterPro" id="IPR003893">
    <property type="entry name" value="Iroquois_homeo"/>
</dbReference>
<evidence type="ECO:0000313" key="10">
    <source>
        <dbReference type="Proteomes" id="UP000694728"/>
    </source>
</evidence>
<dbReference type="GO" id="GO:0000981">
    <property type="term" value="F:DNA-binding transcription factor activity, RNA polymerase II-specific"/>
    <property type="evidence" value="ECO:0007669"/>
    <property type="project" value="InterPro"/>
</dbReference>
<protein>
    <recommendedName>
        <fullName evidence="8">Homeobox domain-containing protein</fullName>
    </recommendedName>
</protein>
<keyword evidence="3 6" id="KW-0238">DNA-binding</keyword>
<dbReference type="CDD" id="cd00086">
    <property type="entry name" value="homeodomain"/>
    <property type="match status" value="1"/>
</dbReference>
<organism evidence="9 10">
    <name type="scientific">Sus scrofa</name>
    <name type="common">Pig</name>
    <dbReference type="NCBI Taxonomy" id="9823"/>
    <lineage>
        <taxon>Eukaryota</taxon>
        <taxon>Metazoa</taxon>
        <taxon>Chordata</taxon>
        <taxon>Craniata</taxon>
        <taxon>Vertebrata</taxon>
        <taxon>Euteleostomi</taxon>
        <taxon>Mammalia</taxon>
        <taxon>Eutheria</taxon>
        <taxon>Laurasiatheria</taxon>
        <taxon>Artiodactyla</taxon>
        <taxon>Suina</taxon>
        <taxon>Suidae</taxon>
        <taxon>Sus</taxon>
    </lineage>
</organism>
<feature type="compositionally biased region" description="Acidic residues" evidence="7">
    <location>
        <begin position="352"/>
        <end position="367"/>
    </location>
</feature>
<feature type="compositionally biased region" description="Basic and acidic residues" evidence="7">
    <location>
        <begin position="309"/>
        <end position="318"/>
    </location>
</feature>
<evidence type="ECO:0000256" key="5">
    <source>
        <dbReference type="ARBA" id="ARBA00023242"/>
    </source>
</evidence>
<dbReference type="Ensembl" id="ENSSSCT00045061096.1">
    <property type="protein sequence ID" value="ENSSSCP00045042917.1"/>
    <property type="gene ID" value="ENSSSCG00045035582.1"/>
</dbReference>
<feature type="region of interest" description="Disordered" evidence="7">
    <location>
        <begin position="37"/>
        <end position="106"/>
    </location>
</feature>
<dbReference type="GO" id="GO:0003677">
    <property type="term" value="F:DNA binding"/>
    <property type="evidence" value="ECO:0007669"/>
    <property type="project" value="UniProtKB-UniRule"/>
</dbReference>
<dbReference type="SMART" id="SM00389">
    <property type="entry name" value="HOX"/>
    <property type="match status" value="1"/>
</dbReference>
<evidence type="ECO:0000256" key="1">
    <source>
        <dbReference type="ARBA" id="ARBA00004123"/>
    </source>
</evidence>